<accession>A0ACB8T463</accession>
<dbReference type="Proteomes" id="UP000814140">
    <property type="component" value="Unassembled WGS sequence"/>
</dbReference>
<organism evidence="1 2">
    <name type="scientific">Artomyces pyxidatus</name>
    <dbReference type="NCBI Taxonomy" id="48021"/>
    <lineage>
        <taxon>Eukaryota</taxon>
        <taxon>Fungi</taxon>
        <taxon>Dikarya</taxon>
        <taxon>Basidiomycota</taxon>
        <taxon>Agaricomycotina</taxon>
        <taxon>Agaricomycetes</taxon>
        <taxon>Russulales</taxon>
        <taxon>Auriscalpiaceae</taxon>
        <taxon>Artomyces</taxon>
    </lineage>
</organism>
<name>A0ACB8T463_9AGAM</name>
<evidence type="ECO:0000313" key="1">
    <source>
        <dbReference type="EMBL" id="KAI0062903.1"/>
    </source>
</evidence>
<keyword evidence="2" id="KW-1185">Reference proteome</keyword>
<gene>
    <name evidence="1" type="ORF">BV25DRAFT_1824948</name>
</gene>
<sequence>MPSGHATPAYPLAYPYGSAHAEGVPPQNGYPSASRNPSYPSQSSHGSSATTTSHPTTPYPSQNGLVQPGSNPRQGYTHSRAFSLQQQGYPVQASYTGQMPSQSPPTSPGGDQVQYPASPQRPFACDMCALCNGPCGKTFTRKDALKRHQVC</sequence>
<protein>
    <submittedName>
        <fullName evidence="1">Uncharacterized protein</fullName>
    </submittedName>
</protein>
<evidence type="ECO:0000313" key="2">
    <source>
        <dbReference type="Proteomes" id="UP000814140"/>
    </source>
</evidence>
<proteinExistence type="predicted"/>
<reference evidence="1" key="1">
    <citation type="submission" date="2021-03" db="EMBL/GenBank/DDBJ databases">
        <authorList>
            <consortium name="DOE Joint Genome Institute"/>
            <person name="Ahrendt S."/>
            <person name="Looney B.P."/>
            <person name="Miyauchi S."/>
            <person name="Morin E."/>
            <person name="Drula E."/>
            <person name="Courty P.E."/>
            <person name="Chicoki N."/>
            <person name="Fauchery L."/>
            <person name="Kohler A."/>
            <person name="Kuo A."/>
            <person name="Labutti K."/>
            <person name="Pangilinan J."/>
            <person name="Lipzen A."/>
            <person name="Riley R."/>
            <person name="Andreopoulos W."/>
            <person name="He G."/>
            <person name="Johnson J."/>
            <person name="Barry K.W."/>
            <person name="Grigoriev I.V."/>
            <person name="Nagy L."/>
            <person name="Hibbett D."/>
            <person name="Henrissat B."/>
            <person name="Matheny P.B."/>
            <person name="Labbe J."/>
            <person name="Martin F."/>
        </authorList>
    </citation>
    <scope>NUCLEOTIDE SEQUENCE</scope>
    <source>
        <strain evidence="1">HHB10654</strain>
    </source>
</reference>
<dbReference type="EMBL" id="MU277205">
    <property type="protein sequence ID" value="KAI0062903.1"/>
    <property type="molecule type" value="Genomic_DNA"/>
</dbReference>
<comment type="caution">
    <text evidence="1">The sequence shown here is derived from an EMBL/GenBank/DDBJ whole genome shotgun (WGS) entry which is preliminary data.</text>
</comment>
<reference evidence="1" key="2">
    <citation type="journal article" date="2022" name="New Phytol.">
        <title>Evolutionary transition to the ectomycorrhizal habit in the genomes of a hyperdiverse lineage of mushroom-forming fungi.</title>
        <authorList>
            <person name="Looney B."/>
            <person name="Miyauchi S."/>
            <person name="Morin E."/>
            <person name="Drula E."/>
            <person name="Courty P.E."/>
            <person name="Kohler A."/>
            <person name="Kuo A."/>
            <person name="LaButti K."/>
            <person name="Pangilinan J."/>
            <person name="Lipzen A."/>
            <person name="Riley R."/>
            <person name="Andreopoulos W."/>
            <person name="He G."/>
            <person name="Johnson J."/>
            <person name="Nolan M."/>
            <person name="Tritt A."/>
            <person name="Barry K.W."/>
            <person name="Grigoriev I.V."/>
            <person name="Nagy L.G."/>
            <person name="Hibbett D."/>
            <person name="Henrissat B."/>
            <person name="Matheny P.B."/>
            <person name="Labbe J."/>
            <person name="Martin F.M."/>
        </authorList>
    </citation>
    <scope>NUCLEOTIDE SEQUENCE</scope>
    <source>
        <strain evidence="1">HHB10654</strain>
    </source>
</reference>